<protein>
    <submittedName>
        <fullName evidence="1">Uncharacterized protein</fullName>
    </submittedName>
</protein>
<proteinExistence type="predicted"/>
<reference evidence="1" key="2">
    <citation type="journal article" date="2021" name="PeerJ">
        <title>Extensive microbial diversity within the chicken gut microbiome revealed by metagenomics and culture.</title>
        <authorList>
            <person name="Gilroy R."/>
            <person name="Ravi A."/>
            <person name="Getino M."/>
            <person name="Pursley I."/>
            <person name="Horton D.L."/>
            <person name="Alikhan N.F."/>
            <person name="Baker D."/>
            <person name="Gharbi K."/>
            <person name="Hall N."/>
            <person name="Watson M."/>
            <person name="Adriaenssens E.M."/>
            <person name="Foster-Nyarko E."/>
            <person name="Jarju S."/>
            <person name="Secka A."/>
            <person name="Antonio M."/>
            <person name="Oren A."/>
            <person name="Chaudhuri R.R."/>
            <person name="La Ragione R."/>
            <person name="Hildebrand F."/>
            <person name="Pallen M.J."/>
        </authorList>
    </citation>
    <scope>NUCLEOTIDE SEQUENCE</scope>
    <source>
        <strain evidence="1">6276</strain>
    </source>
</reference>
<dbReference type="Proteomes" id="UP000823928">
    <property type="component" value="Unassembled WGS sequence"/>
</dbReference>
<comment type="caution">
    <text evidence="1">The sequence shown here is derived from an EMBL/GenBank/DDBJ whole genome shotgun (WGS) entry which is preliminary data.</text>
</comment>
<accession>A0A9D1JNZ9</accession>
<dbReference type="AlphaFoldDB" id="A0A9D1JNZ9"/>
<evidence type="ECO:0000313" key="1">
    <source>
        <dbReference type="EMBL" id="HIS37547.1"/>
    </source>
</evidence>
<sequence>MSNTDLYQEFQKMSIPAIPTIDAERTAKRLRYLRHNNINLKKYVCRYSRLYKEVVRRHNNDPCPNCYNCENCDKFYDYISPSSLARCFDMETRFITDVESGKNVTIQKVLLYSYISQVPLSEILIFTLDKNSPNPNPVFIIDNEGKVIKRADKDFDKD</sequence>
<name>A0A9D1JNZ9_9BACT</name>
<reference evidence="1" key="1">
    <citation type="submission" date="2020-10" db="EMBL/GenBank/DDBJ databases">
        <authorList>
            <person name="Gilroy R."/>
        </authorList>
    </citation>
    <scope>NUCLEOTIDE SEQUENCE</scope>
    <source>
        <strain evidence="1">6276</strain>
    </source>
</reference>
<organism evidence="1 2">
    <name type="scientific">Candidatus Scatousia excrementigallinarum</name>
    <dbReference type="NCBI Taxonomy" id="2840935"/>
    <lineage>
        <taxon>Bacteria</taxon>
        <taxon>Candidatus Scatousia</taxon>
    </lineage>
</organism>
<evidence type="ECO:0000313" key="2">
    <source>
        <dbReference type="Proteomes" id="UP000823928"/>
    </source>
</evidence>
<dbReference type="EMBL" id="DVIU01000270">
    <property type="protein sequence ID" value="HIS37547.1"/>
    <property type="molecule type" value="Genomic_DNA"/>
</dbReference>
<gene>
    <name evidence="1" type="ORF">IAC10_13155</name>
</gene>